<name>A0AB38YII6_9GAMM</name>
<sequence length="166" mass="18703">MIKAVVNLTAAFVSIGILTACAGLVRTDPAVLSAPITHIYSFEDMESSEIYRMSRLWVSDTFISADDVINFDDPESFALRGRAIARTPVQGDMFNRQFFYNFSIDVDGSRARLQFNNFRESTYYSGSVRVVGIDGSLQNQYDAIERHLNGVAASYENYIRTPEEAW</sequence>
<evidence type="ECO:0000259" key="1">
    <source>
        <dbReference type="Pfam" id="PF14730"/>
    </source>
</evidence>
<protein>
    <submittedName>
        <fullName evidence="2">DUF4468 domain-containing protein</fullName>
    </submittedName>
</protein>
<accession>A0AB38YII6</accession>
<dbReference type="PROSITE" id="PS51257">
    <property type="entry name" value="PROKAR_LIPOPROTEIN"/>
    <property type="match status" value="1"/>
</dbReference>
<feature type="domain" description="DUF4468" evidence="1">
    <location>
        <begin position="42"/>
        <end position="119"/>
    </location>
</feature>
<dbReference type="RefSeq" id="WP_304996424.1">
    <property type="nucleotide sequence ID" value="NZ_CP101717.1"/>
</dbReference>
<dbReference type="EMBL" id="CP101717">
    <property type="protein sequence ID" value="WLD59135.1"/>
    <property type="molecule type" value="Genomic_DNA"/>
</dbReference>
<evidence type="ECO:0000313" key="2">
    <source>
        <dbReference type="EMBL" id="WLD59135.1"/>
    </source>
</evidence>
<dbReference type="Pfam" id="PF14730">
    <property type="entry name" value="DUF4468"/>
    <property type="match status" value="1"/>
</dbReference>
<gene>
    <name evidence="2" type="ORF">NFC81_04940</name>
</gene>
<reference evidence="2" key="1">
    <citation type="submission" date="2022-07" db="EMBL/GenBank/DDBJ databases">
        <title>Complete genome sequence of Salinispirillum sp. LH10-3-1 capable of multiple carbohydrate inversion isolated from a soda lake.</title>
        <authorList>
            <person name="Liu J."/>
            <person name="Zhai Y."/>
            <person name="Zhang H."/>
            <person name="Yang H."/>
            <person name="Qu J."/>
            <person name="Li J."/>
        </authorList>
    </citation>
    <scope>NUCLEOTIDE SEQUENCE</scope>
    <source>
        <strain evidence="2">LH 10-3-1</strain>
    </source>
</reference>
<proteinExistence type="predicted"/>
<organism evidence="2">
    <name type="scientific">Salinispirillum sp. LH 10-3-1</name>
    <dbReference type="NCBI Taxonomy" id="2952525"/>
    <lineage>
        <taxon>Bacteria</taxon>
        <taxon>Pseudomonadati</taxon>
        <taxon>Pseudomonadota</taxon>
        <taxon>Gammaproteobacteria</taxon>
        <taxon>Oceanospirillales</taxon>
        <taxon>Saccharospirillaceae</taxon>
        <taxon>Salinispirillum</taxon>
    </lineage>
</organism>
<dbReference type="InterPro" id="IPR027823">
    <property type="entry name" value="DUF4468"/>
</dbReference>
<dbReference type="AlphaFoldDB" id="A0AB38YII6"/>